<evidence type="ECO:0000313" key="6">
    <source>
        <dbReference type="Proteomes" id="UP000035680"/>
    </source>
</evidence>
<reference evidence="6" key="1">
    <citation type="submission" date="2014-07" db="EMBL/GenBank/DDBJ databases">
        <authorList>
            <person name="Martin A.A"/>
            <person name="De Silva N."/>
        </authorList>
    </citation>
    <scope>NUCLEOTIDE SEQUENCE</scope>
</reference>
<dbReference type="Proteomes" id="UP000035680">
    <property type="component" value="Unassembled WGS sequence"/>
</dbReference>
<dbReference type="PROSITE" id="PS51194">
    <property type="entry name" value="HELICASE_CTER"/>
    <property type="match status" value="1"/>
</dbReference>
<evidence type="ECO:0000256" key="3">
    <source>
        <dbReference type="ARBA" id="ARBA00022806"/>
    </source>
</evidence>
<reference evidence="7" key="2">
    <citation type="submission" date="2015-08" db="UniProtKB">
        <authorList>
            <consortium name="WormBaseParasite"/>
        </authorList>
    </citation>
    <scope>IDENTIFICATION</scope>
</reference>
<accession>A0A0K0FQ51</accession>
<dbReference type="STRING" id="75913.A0A0K0FQ51"/>
<organism evidence="6 7">
    <name type="scientific">Strongyloides venezuelensis</name>
    <name type="common">Threadworm</name>
    <dbReference type="NCBI Taxonomy" id="75913"/>
    <lineage>
        <taxon>Eukaryota</taxon>
        <taxon>Metazoa</taxon>
        <taxon>Ecdysozoa</taxon>
        <taxon>Nematoda</taxon>
        <taxon>Chromadorea</taxon>
        <taxon>Rhabditida</taxon>
        <taxon>Tylenchina</taxon>
        <taxon>Panagrolaimomorpha</taxon>
        <taxon>Strongyloidoidea</taxon>
        <taxon>Strongyloididae</taxon>
        <taxon>Strongyloides</taxon>
    </lineage>
</organism>
<evidence type="ECO:0000313" key="7">
    <source>
        <dbReference type="WBParaSite" id="SVE_1153500.1"/>
    </source>
</evidence>
<dbReference type="PANTHER" id="PTHR47959">
    <property type="entry name" value="ATP-DEPENDENT RNA HELICASE RHLE-RELATED"/>
    <property type="match status" value="1"/>
</dbReference>
<dbReference type="InterPro" id="IPR050079">
    <property type="entry name" value="DEAD_box_RNA_helicase"/>
</dbReference>
<proteinExistence type="predicted"/>
<dbReference type="Pfam" id="PF00271">
    <property type="entry name" value="Helicase_C"/>
    <property type="match status" value="1"/>
</dbReference>
<feature type="domain" description="Helicase C-terminal" evidence="5">
    <location>
        <begin position="13"/>
        <end position="150"/>
    </location>
</feature>
<keyword evidence="1" id="KW-0547">Nucleotide-binding</keyword>
<evidence type="ECO:0000256" key="1">
    <source>
        <dbReference type="ARBA" id="ARBA00022741"/>
    </source>
</evidence>
<dbReference type="InterPro" id="IPR001650">
    <property type="entry name" value="Helicase_C-like"/>
</dbReference>
<dbReference type="WBParaSite" id="SVE_1153500.1">
    <property type="protein sequence ID" value="SVE_1153500.1"/>
    <property type="gene ID" value="SVE_1153500"/>
</dbReference>
<keyword evidence="4" id="KW-0067">ATP-binding</keyword>
<dbReference type="SMART" id="SM00490">
    <property type="entry name" value="HELICc"/>
    <property type="match status" value="1"/>
</dbReference>
<dbReference type="AlphaFoldDB" id="A0A0K0FQ51"/>
<dbReference type="GO" id="GO:0003724">
    <property type="term" value="F:RNA helicase activity"/>
    <property type="evidence" value="ECO:0007669"/>
    <property type="project" value="TreeGrafter"/>
</dbReference>
<evidence type="ECO:0000259" key="5">
    <source>
        <dbReference type="PROSITE" id="PS51194"/>
    </source>
</evidence>
<dbReference type="InterPro" id="IPR027417">
    <property type="entry name" value="P-loop_NTPase"/>
</dbReference>
<evidence type="ECO:0000256" key="2">
    <source>
        <dbReference type="ARBA" id="ARBA00022801"/>
    </source>
</evidence>
<name>A0A0K0FQ51_STRVS</name>
<dbReference type="GO" id="GO:0005524">
    <property type="term" value="F:ATP binding"/>
    <property type="evidence" value="ECO:0007669"/>
    <property type="project" value="UniProtKB-KW"/>
</dbReference>
<sequence length="150" mass="16858">MMWGDIITAENEMGNSFGLSNRKTLVLVGKKKTSDILAYFFIEKGIKDLPINDEYYQEYREKALNALRSGNINVLVVTNVLASGMDINDLNHVMIVDLLNDFKNFIHRVGRTERIKEGDALLSGVGILTCFFGRSRKTFSDLSSSSITSR</sequence>
<dbReference type="SUPFAM" id="SSF52540">
    <property type="entry name" value="P-loop containing nucleoside triphosphate hydrolases"/>
    <property type="match status" value="1"/>
</dbReference>
<protein>
    <submittedName>
        <fullName evidence="7">Helicase C-terminal domain-containing protein</fullName>
    </submittedName>
</protein>
<dbReference type="GO" id="GO:0005829">
    <property type="term" value="C:cytosol"/>
    <property type="evidence" value="ECO:0007669"/>
    <property type="project" value="TreeGrafter"/>
</dbReference>
<dbReference type="PANTHER" id="PTHR47959:SF1">
    <property type="entry name" value="ATP-DEPENDENT RNA HELICASE DBPA"/>
    <property type="match status" value="1"/>
</dbReference>
<dbReference type="GO" id="GO:0016787">
    <property type="term" value="F:hydrolase activity"/>
    <property type="evidence" value="ECO:0007669"/>
    <property type="project" value="UniProtKB-KW"/>
</dbReference>
<keyword evidence="3" id="KW-0347">Helicase</keyword>
<keyword evidence="2" id="KW-0378">Hydrolase</keyword>
<dbReference type="Gene3D" id="3.40.50.300">
    <property type="entry name" value="P-loop containing nucleotide triphosphate hydrolases"/>
    <property type="match status" value="1"/>
</dbReference>
<evidence type="ECO:0000256" key="4">
    <source>
        <dbReference type="ARBA" id="ARBA00022840"/>
    </source>
</evidence>
<keyword evidence="6" id="KW-1185">Reference proteome</keyword>